<gene>
    <name evidence="2" type="ORF">X975_10818</name>
</gene>
<protein>
    <submittedName>
        <fullName evidence="2">Uncharacterized protein</fullName>
    </submittedName>
</protein>
<reference evidence="2 3" key="1">
    <citation type="submission" date="2013-11" db="EMBL/GenBank/DDBJ databases">
        <title>Genome sequencing of Stegodyphus mimosarum.</title>
        <authorList>
            <person name="Bechsgaard J."/>
        </authorList>
    </citation>
    <scope>NUCLEOTIDE SEQUENCE [LARGE SCALE GENOMIC DNA]</scope>
</reference>
<feature type="compositionally biased region" description="Polar residues" evidence="1">
    <location>
        <begin position="10"/>
        <end position="32"/>
    </location>
</feature>
<name>A0A087V0T4_STEMI</name>
<evidence type="ECO:0000313" key="3">
    <source>
        <dbReference type="Proteomes" id="UP000054359"/>
    </source>
</evidence>
<evidence type="ECO:0000313" key="2">
    <source>
        <dbReference type="EMBL" id="KFM83223.1"/>
    </source>
</evidence>
<dbReference type="AlphaFoldDB" id="A0A087V0T4"/>
<feature type="compositionally biased region" description="Polar residues" evidence="1">
    <location>
        <begin position="38"/>
        <end position="57"/>
    </location>
</feature>
<keyword evidence="3" id="KW-1185">Reference proteome</keyword>
<organism evidence="2 3">
    <name type="scientific">Stegodyphus mimosarum</name>
    <name type="common">African social velvet spider</name>
    <dbReference type="NCBI Taxonomy" id="407821"/>
    <lineage>
        <taxon>Eukaryota</taxon>
        <taxon>Metazoa</taxon>
        <taxon>Ecdysozoa</taxon>
        <taxon>Arthropoda</taxon>
        <taxon>Chelicerata</taxon>
        <taxon>Arachnida</taxon>
        <taxon>Araneae</taxon>
        <taxon>Araneomorphae</taxon>
        <taxon>Entelegynae</taxon>
        <taxon>Eresoidea</taxon>
        <taxon>Eresidae</taxon>
        <taxon>Stegodyphus</taxon>
    </lineage>
</organism>
<dbReference type="EMBL" id="KL814927">
    <property type="protein sequence ID" value="KFM83223.1"/>
    <property type="molecule type" value="Genomic_DNA"/>
</dbReference>
<feature type="region of interest" description="Disordered" evidence="1">
    <location>
        <begin position="1"/>
        <end position="57"/>
    </location>
</feature>
<feature type="non-terminal residue" evidence="2">
    <location>
        <position position="57"/>
    </location>
</feature>
<evidence type="ECO:0000256" key="1">
    <source>
        <dbReference type="SAM" id="MobiDB-lite"/>
    </source>
</evidence>
<feature type="non-terminal residue" evidence="2">
    <location>
        <position position="1"/>
    </location>
</feature>
<sequence length="57" mass="5837">ASRTSPDDFTVSTVNPSTSAKSQSTPAETSRTSPDDFTVSTVNPSTSAKSQSTPAES</sequence>
<accession>A0A087V0T4</accession>
<proteinExistence type="predicted"/>
<dbReference type="Proteomes" id="UP000054359">
    <property type="component" value="Unassembled WGS sequence"/>
</dbReference>